<name>A0A1H1RFV8_9GAMM</name>
<evidence type="ECO:0000256" key="4">
    <source>
        <dbReference type="ARBA" id="ARBA00023186"/>
    </source>
</evidence>
<dbReference type="NCBIfam" id="NF009751">
    <property type="entry name" value="PRK13261.1-1"/>
    <property type="match status" value="1"/>
</dbReference>
<dbReference type="GO" id="GO:0016151">
    <property type="term" value="F:nickel cation binding"/>
    <property type="evidence" value="ECO:0007669"/>
    <property type="project" value="UniProtKB-UniRule"/>
</dbReference>
<dbReference type="SMART" id="SM00988">
    <property type="entry name" value="UreE_N"/>
    <property type="match status" value="1"/>
</dbReference>
<accession>A0A1H1RFV8</accession>
<evidence type="ECO:0000256" key="3">
    <source>
        <dbReference type="ARBA" id="ARBA00022596"/>
    </source>
</evidence>
<evidence type="ECO:0000256" key="5">
    <source>
        <dbReference type="HAMAP-Rule" id="MF_00822"/>
    </source>
</evidence>
<dbReference type="OrthoDB" id="5421304at2"/>
<sequence length="163" mass="18200">MLECHQWLDGPGPAHHELELTYELRTRSRLRTRTREGVEVGLFLPRGRVLQHGDRLLANDDTVVVIHAEPEPLSRVLCDDTLLLARAAYHLGNRHVALEVQPGQLRYQRDHVLEGMLKGLGLDVEDIVAPFNPEPGAYHGHTHSVATPAAPLLRLNGHTHASH</sequence>
<dbReference type="Proteomes" id="UP000243207">
    <property type="component" value="Chromosome I"/>
</dbReference>
<dbReference type="InterPro" id="IPR012406">
    <property type="entry name" value="UreE"/>
</dbReference>
<dbReference type="GO" id="GO:0019627">
    <property type="term" value="P:urea metabolic process"/>
    <property type="evidence" value="ECO:0007669"/>
    <property type="project" value="InterPro"/>
</dbReference>
<comment type="function">
    <text evidence="5">Involved in urease metallocenter assembly. Binds nickel. Probably functions as a nickel donor during metallocenter assembly.</text>
</comment>
<dbReference type="EMBL" id="LT629736">
    <property type="protein sequence ID" value="SDS34426.1"/>
    <property type="molecule type" value="Genomic_DNA"/>
</dbReference>
<dbReference type="InterPro" id="IPR036118">
    <property type="entry name" value="UreE_N_sf"/>
</dbReference>
<dbReference type="Pfam" id="PF05194">
    <property type="entry name" value="UreE_C"/>
    <property type="match status" value="1"/>
</dbReference>
<dbReference type="Gene3D" id="2.60.260.20">
    <property type="entry name" value="Urease metallochaperone UreE, N-terminal domain"/>
    <property type="match status" value="1"/>
</dbReference>
<keyword evidence="8" id="KW-1185">Reference proteome</keyword>
<reference evidence="8" key="1">
    <citation type="submission" date="2016-10" db="EMBL/GenBank/DDBJ databases">
        <authorList>
            <person name="Varghese N."/>
            <person name="Submissions S."/>
        </authorList>
    </citation>
    <scope>NUCLEOTIDE SEQUENCE [LARGE SCALE GENOMIC DNA]</scope>
    <source>
        <strain evidence="8">NRRL B-51270</strain>
    </source>
</reference>
<evidence type="ECO:0000313" key="7">
    <source>
        <dbReference type="EMBL" id="SDS34426.1"/>
    </source>
</evidence>
<comment type="similarity">
    <text evidence="5">Belongs to the UreE family.</text>
</comment>
<dbReference type="InterPro" id="IPR004029">
    <property type="entry name" value="UreE_N"/>
</dbReference>
<protein>
    <recommendedName>
        <fullName evidence="5">Urease accessory protein UreE</fullName>
    </recommendedName>
</protein>
<dbReference type="CDD" id="cd00571">
    <property type="entry name" value="UreE"/>
    <property type="match status" value="1"/>
</dbReference>
<feature type="domain" description="UreE urease accessory N-terminal" evidence="6">
    <location>
        <begin position="1"/>
        <end position="64"/>
    </location>
</feature>
<keyword evidence="3 5" id="KW-0533">Nickel</keyword>
<keyword evidence="2 5" id="KW-0963">Cytoplasm</keyword>
<dbReference type="RefSeq" id="WP_093392441.1">
    <property type="nucleotide sequence ID" value="NZ_LT629736.1"/>
</dbReference>
<dbReference type="Pfam" id="PF02814">
    <property type="entry name" value="UreE_N"/>
    <property type="match status" value="1"/>
</dbReference>
<dbReference type="GO" id="GO:0051082">
    <property type="term" value="F:unfolded protein binding"/>
    <property type="evidence" value="ECO:0007669"/>
    <property type="project" value="UniProtKB-UniRule"/>
</dbReference>
<evidence type="ECO:0000313" key="8">
    <source>
        <dbReference type="Proteomes" id="UP000243207"/>
    </source>
</evidence>
<keyword evidence="4 5" id="KW-0143">Chaperone</keyword>
<dbReference type="InterPro" id="IPR007864">
    <property type="entry name" value="UreE_C_dom"/>
</dbReference>
<evidence type="ECO:0000256" key="2">
    <source>
        <dbReference type="ARBA" id="ARBA00022490"/>
    </source>
</evidence>
<dbReference type="GO" id="GO:0006457">
    <property type="term" value="P:protein folding"/>
    <property type="evidence" value="ECO:0007669"/>
    <property type="project" value="InterPro"/>
</dbReference>
<dbReference type="STRING" id="487184.SAMN05216421_1351"/>
<proteinExistence type="inferred from homology"/>
<evidence type="ECO:0000259" key="6">
    <source>
        <dbReference type="SMART" id="SM00988"/>
    </source>
</evidence>
<dbReference type="SUPFAM" id="SSF69737">
    <property type="entry name" value="Urease metallochaperone UreE, C-terminal domain"/>
    <property type="match status" value="1"/>
</dbReference>
<dbReference type="HAMAP" id="MF_00822">
    <property type="entry name" value="UreE"/>
    <property type="match status" value="1"/>
</dbReference>
<organism evidence="7 8">
    <name type="scientific">Halopseudomonas xinjiangensis</name>
    <dbReference type="NCBI Taxonomy" id="487184"/>
    <lineage>
        <taxon>Bacteria</taxon>
        <taxon>Pseudomonadati</taxon>
        <taxon>Pseudomonadota</taxon>
        <taxon>Gammaproteobacteria</taxon>
        <taxon>Pseudomonadales</taxon>
        <taxon>Pseudomonadaceae</taxon>
        <taxon>Halopseudomonas</taxon>
    </lineage>
</organism>
<dbReference type="GO" id="GO:0005737">
    <property type="term" value="C:cytoplasm"/>
    <property type="evidence" value="ECO:0007669"/>
    <property type="project" value="UniProtKB-SubCell"/>
</dbReference>
<dbReference type="SUPFAM" id="SSF69287">
    <property type="entry name" value="Urease metallochaperone UreE, N-terminal domain"/>
    <property type="match status" value="1"/>
</dbReference>
<gene>
    <name evidence="5" type="primary">ureE</name>
    <name evidence="7" type="ORF">SAMN05216421_1351</name>
</gene>
<dbReference type="GO" id="GO:0065003">
    <property type="term" value="P:protein-containing complex assembly"/>
    <property type="evidence" value="ECO:0007669"/>
    <property type="project" value="InterPro"/>
</dbReference>
<comment type="subcellular location">
    <subcellularLocation>
        <location evidence="1 5">Cytoplasm</location>
    </subcellularLocation>
</comment>
<dbReference type="Gene3D" id="3.30.70.790">
    <property type="entry name" value="UreE, C-terminal domain"/>
    <property type="match status" value="1"/>
</dbReference>
<dbReference type="AlphaFoldDB" id="A0A1H1RFV8"/>
<evidence type="ECO:0000256" key="1">
    <source>
        <dbReference type="ARBA" id="ARBA00004496"/>
    </source>
</evidence>